<organism evidence="1 2">
    <name type="scientific">Lophiostoma macrostomum CBS 122681</name>
    <dbReference type="NCBI Taxonomy" id="1314788"/>
    <lineage>
        <taxon>Eukaryota</taxon>
        <taxon>Fungi</taxon>
        <taxon>Dikarya</taxon>
        <taxon>Ascomycota</taxon>
        <taxon>Pezizomycotina</taxon>
        <taxon>Dothideomycetes</taxon>
        <taxon>Pleosporomycetidae</taxon>
        <taxon>Pleosporales</taxon>
        <taxon>Lophiostomataceae</taxon>
        <taxon>Lophiostoma</taxon>
    </lineage>
</organism>
<evidence type="ECO:0000313" key="2">
    <source>
        <dbReference type="Proteomes" id="UP000799324"/>
    </source>
</evidence>
<evidence type="ECO:0008006" key="3">
    <source>
        <dbReference type="Google" id="ProtNLM"/>
    </source>
</evidence>
<reference evidence="1" key="1">
    <citation type="journal article" date="2020" name="Stud. Mycol.">
        <title>101 Dothideomycetes genomes: a test case for predicting lifestyles and emergence of pathogens.</title>
        <authorList>
            <person name="Haridas S."/>
            <person name="Albert R."/>
            <person name="Binder M."/>
            <person name="Bloem J."/>
            <person name="Labutti K."/>
            <person name="Salamov A."/>
            <person name="Andreopoulos B."/>
            <person name="Baker S."/>
            <person name="Barry K."/>
            <person name="Bills G."/>
            <person name="Bluhm B."/>
            <person name="Cannon C."/>
            <person name="Castanera R."/>
            <person name="Culley D."/>
            <person name="Daum C."/>
            <person name="Ezra D."/>
            <person name="Gonzalez J."/>
            <person name="Henrissat B."/>
            <person name="Kuo A."/>
            <person name="Liang C."/>
            <person name="Lipzen A."/>
            <person name="Lutzoni F."/>
            <person name="Magnuson J."/>
            <person name="Mondo S."/>
            <person name="Nolan M."/>
            <person name="Ohm R."/>
            <person name="Pangilinan J."/>
            <person name="Park H.-J."/>
            <person name="Ramirez L."/>
            <person name="Alfaro M."/>
            <person name="Sun H."/>
            <person name="Tritt A."/>
            <person name="Yoshinaga Y."/>
            <person name="Zwiers L.-H."/>
            <person name="Turgeon B."/>
            <person name="Goodwin S."/>
            <person name="Spatafora J."/>
            <person name="Crous P."/>
            <person name="Grigoriev I."/>
        </authorList>
    </citation>
    <scope>NUCLEOTIDE SEQUENCE</scope>
    <source>
        <strain evidence="1">CBS 122681</strain>
    </source>
</reference>
<accession>A0A6A6T1M9</accession>
<sequence length="494" mass="56282">MEVTITTDQHYSLSFGPPCPAIHSPTEMRFRAFAWTTERAIRFIMKLHLGPNVIITSNELHLPGARVFVLTCSNRSEEEKANLIGSASKSMASTSTEAVMTADQETNPDFVAELENAFLSMPAHIKVKPGSRSGKFIFGSNMLSKFRFTFAPNRCRLLELPVELRYQIIEEILRELTIDGCCSYNFFRSIPSIMQTCKQIFAEGRKLWSNIPLHFPIRCGPLNRWDYMEGMKNIRRIYSPQPRFLVMAVQVLFPLTFSGLSGLDSLIQSYHSMSDVHLNTEFLIGQPNIPGILPPLSGVNVITRLDSLHTVLKRSVNPTPAFCGSALRYNLLSIFSWWSSVDIRSVTELLTFQLRGMIEAHRGCLRNAYRLYLQSIGALLVAIIVYQPEVPSIKITGIGPFLTTFLNLWSAIPNQIDDWKESGNQTNLLLHCLCTWPYPGRAWHVEMVDMGGETSNIRFEPCIGGWFGVSDDEKEWEKRVWQARFKRYTWFFEA</sequence>
<dbReference type="OrthoDB" id="62952at2759"/>
<name>A0A6A6T1M9_9PLEO</name>
<dbReference type="EMBL" id="MU004371">
    <property type="protein sequence ID" value="KAF2653999.1"/>
    <property type="molecule type" value="Genomic_DNA"/>
</dbReference>
<dbReference type="AlphaFoldDB" id="A0A6A6T1M9"/>
<protein>
    <recommendedName>
        <fullName evidence="3">F-box domain-containing protein</fullName>
    </recommendedName>
</protein>
<dbReference type="Proteomes" id="UP000799324">
    <property type="component" value="Unassembled WGS sequence"/>
</dbReference>
<gene>
    <name evidence="1" type="ORF">K491DRAFT_694195</name>
</gene>
<proteinExistence type="predicted"/>
<evidence type="ECO:0000313" key="1">
    <source>
        <dbReference type="EMBL" id="KAF2653999.1"/>
    </source>
</evidence>
<keyword evidence="2" id="KW-1185">Reference proteome</keyword>